<evidence type="ECO:0000256" key="8">
    <source>
        <dbReference type="ARBA" id="ARBA00023128"/>
    </source>
</evidence>
<keyword evidence="8" id="KW-0496">Mitochondrion</keyword>
<name>A0A9P0FQV8_BRAAE</name>
<dbReference type="InterPro" id="IPR008387">
    <property type="entry name" value="ATP_synth_f6_mt"/>
</dbReference>
<accession>A0A9P0FQV8</accession>
<comment type="subcellular location">
    <subcellularLocation>
        <location evidence="1">Mitochondrion inner membrane</location>
    </subcellularLocation>
</comment>
<evidence type="ECO:0000256" key="4">
    <source>
        <dbReference type="ARBA" id="ARBA00022547"/>
    </source>
</evidence>
<keyword evidence="6" id="KW-0999">Mitochondrion inner membrane</keyword>
<evidence type="ECO:0000256" key="1">
    <source>
        <dbReference type="ARBA" id="ARBA00004273"/>
    </source>
</evidence>
<dbReference type="PANTHER" id="PTHR12441">
    <property type="entry name" value="ATP SYNTHASE COUPLING FACTOR 6, MITOCHONDRIAL"/>
    <property type="match status" value="1"/>
</dbReference>
<keyword evidence="5" id="KW-0375">Hydrogen ion transport</keyword>
<comment type="similarity">
    <text evidence="2">Belongs to the eukaryotic ATPase subunit F6 family.</text>
</comment>
<evidence type="ECO:0000256" key="2">
    <source>
        <dbReference type="ARBA" id="ARBA00007346"/>
    </source>
</evidence>
<dbReference type="Proteomes" id="UP001154078">
    <property type="component" value="Chromosome 9"/>
</dbReference>
<dbReference type="GO" id="GO:0045259">
    <property type="term" value="C:proton-transporting ATP synthase complex"/>
    <property type="evidence" value="ECO:0007669"/>
    <property type="project" value="UniProtKB-KW"/>
</dbReference>
<dbReference type="AlphaFoldDB" id="A0A9P0FQV8"/>
<dbReference type="GO" id="GO:0005743">
    <property type="term" value="C:mitochondrial inner membrane"/>
    <property type="evidence" value="ECO:0007669"/>
    <property type="project" value="UniProtKB-SubCell"/>
</dbReference>
<dbReference type="EMBL" id="OV121140">
    <property type="protein sequence ID" value="CAH0564592.1"/>
    <property type="molecule type" value="Genomic_DNA"/>
</dbReference>
<dbReference type="FunFam" id="1.10.246.110:FF:000001">
    <property type="entry name" value="ATP synthase-coupling factor 6, mitochondrial"/>
    <property type="match status" value="1"/>
</dbReference>
<keyword evidence="3" id="KW-0813">Transport</keyword>
<dbReference type="GO" id="GO:0015986">
    <property type="term" value="P:proton motive force-driven ATP synthesis"/>
    <property type="evidence" value="ECO:0007669"/>
    <property type="project" value="InterPro"/>
</dbReference>
<keyword evidence="7" id="KW-0406">Ion transport</keyword>
<sequence length="120" mass="13861">MLHTRVTSLLKSKRIFALHFPFNRCFCQQADDPIQQLFIEKIREYRTRSEGGNLVEPTPELLEELQSKLASVNKNYDAEGVNMTAFPTFEFVEPVIDPISLEVEDKKKKETGKDDGEKKK</sequence>
<dbReference type="GO" id="GO:0015078">
    <property type="term" value="F:proton transmembrane transporter activity"/>
    <property type="evidence" value="ECO:0007669"/>
    <property type="project" value="InterPro"/>
</dbReference>
<dbReference type="Pfam" id="PF05511">
    <property type="entry name" value="ATP-synt_F6"/>
    <property type="match status" value="1"/>
</dbReference>
<evidence type="ECO:0000313" key="11">
    <source>
        <dbReference type="Proteomes" id="UP001154078"/>
    </source>
</evidence>
<keyword evidence="4" id="KW-0138">CF(0)</keyword>
<organism evidence="10 11">
    <name type="scientific">Brassicogethes aeneus</name>
    <name type="common">Rape pollen beetle</name>
    <name type="synonym">Meligethes aeneus</name>
    <dbReference type="NCBI Taxonomy" id="1431903"/>
    <lineage>
        <taxon>Eukaryota</taxon>
        <taxon>Metazoa</taxon>
        <taxon>Ecdysozoa</taxon>
        <taxon>Arthropoda</taxon>
        <taxon>Hexapoda</taxon>
        <taxon>Insecta</taxon>
        <taxon>Pterygota</taxon>
        <taxon>Neoptera</taxon>
        <taxon>Endopterygota</taxon>
        <taxon>Coleoptera</taxon>
        <taxon>Polyphaga</taxon>
        <taxon>Cucujiformia</taxon>
        <taxon>Nitidulidae</taxon>
        <taxon>Meligethinae</taxon>
        <taxon>Brassicogethes</taxon>
    </lineage>
</organism>
<evidence type="ECO:0008006" key="12">
    <source>
        <dbReference type="Google" id="ProtNLM"/>
    </source>
</evidence>
<evidence type="ECO:0000256" key="9">
    <source>
        <dbReference type="ARBA" id="ARBA00023136"/>
    </source>
</evidence>
<proteinExistence type="inferred from homology"/>
<dbReference type="InterPro" id="IPR036204">
    <property type="entry name" value="ATP_synth_f6_sf_mt"/>
</dbReference>
<dbReference type="OrthoDB" id="8902296at2759"/>
<dbReference type="Gene3D" id="1.10.246.110">
    <property type="entry name" value="Mitochondrial ATP synthase-coupling factor 6"/>
    <property type="match status" value="1"/>
</dbReference>
<evidence type="ECO:0000256" key="6">
    <source>
        <dbReference type="ARBA" id="ARBA00022792"/>
    </source>
</evidence>
<keyword evidence="11" id="KW-1185">Reference proteome</keyword>
<evidence type="ECO:0000256" key="3">
    <source>
        <dbReference type="ARBA" id="ARBA00022448"/>
    </source>
</evidence>
<evidence type="ECO:0000256" key="5">
    <source>
        <dbReference type="ARBA" id="ARBA00022781"/>
    </source>
</evidence>
<protein>
    <recommendedName>
        <fullName evidence="12">ATP synthase-coupling factor 6, mitochondrial</fullName>
    </recommendedName>
</protein>
<reference evidence="10" key="1">
    <citation type="submission" date="2021-12" db="EMBL/GenBank/DDBJ databases">
        <authorList>
            <person name="King R."/>
        </authorList>
    </citation>
    <scope>NUCLEOTIDE SEQUENCE</scope>
</reference>
<dbReference type="PANTHER" id="PTHR12441:SF10">
    <property type="entry name" value="ATP SYNTHASE-COUPLING FACTOR 6, MITOCHONDRIAL"/>
    <property type="match status" value="1"/>
</dbReference>
<evidence type="ECO:0000313" key="10">
    <source>
        <dbReference type="EMBL" id="CAH0564592.1"/>
    </source>
</evidence>
<gene>
    <name evidence="10" type="ORF">MELIAE_LOCUS13105</name>
</gene>
<evidence type="ECO:0000256" key="7">
    <source>
        <dbReference type="ARBA" id="ARBA00023065"/>
    </source>
</evidence>
<dbReference type="SUPFAM" id="SSF111357">
    <property type="entry name" value="Mitochondrial ATP synthase coupling factor 6"/>
    <property type="match status" value="1"/>
</dbReference>
<keyword evidence="9" id="KW-0472">Membrane</keyword>